<evidence type="ECO:0000256" key="3">
    <source>
        <dbReference type="ARBA" id="ARBA00023239"/>
    </source>
</evidence>
<feature type="domain" description="Tryptophan synthase beta chain-like PALP" evidence="4">
    <location>
        <begin position="70"/>
        <end position="371"/>
    </location>
</feature>
<dbReference type="InterPro" id="IPR050147">
    <property type="entry name" value="Ser/Thr_Dehydratase"/>
</dbReference>
<keyword evidence="2" id="KW-0663">Pyridoxal phosphate</keyword>
<dbReference type="InterPro" id="IPR036052">
    <property type="entry name" value="TrpB-like_PALP_sf"/>
</dbReference>
<dbReference type="EMBL" id="JBGNYA010000001">
    <property type="protein sequence ID" value="MFA1610522.1"/>
    <property type="molecule type" value="Genomic_DNA"/>
</dbReference>
<reference evidence="5 6" key="1">
    <citation type="submission" date="2024-08" db="EMBL/GenBank/DDBJ databases">
        <title>Halobellus sp. MBLA0158 whole genome sequence.</title>
        <authorList>
            <person name="Hwang C.Y."/>
            <person name="Cho E.-S."/>
            <person name="Seo M.-J."/>
        </authorList>
    </citation>
    <scope>NUCLEOTIDE SEQUENCE [LARGE SCALE GENOMIC DNA]</scope>
    <source>
        <strain evidence="5 6">MBLA0158</strain>
    </source>
</reference>
<evidence type="ECO:0000313" key="5">
    <source>
        <dbReference type="EMBL" id="MFA1610522.1"/>
    </source>
</evidence>
<dbReference type="PANTHER" id="PTHR48078">
    <property type="entry name" value="THREONINE DEHYDRATASE, MITOCHONDRIAL-RELATED"/>
    <property type="match status" value="1"/>
</dbReference>
<dbReference type="Gene3D" id="3.40.50.1100">
    <property type="match status" value="2"/>
</dbReference>
<protein>
    <submittedName>
        <fullName evidence="5">Pyridoxal-phosphate dependent enzyme</fullName>
    </submittedName>
</protein>
<evidence type="ECO:0000313" key="6">
    <source>
        <dbReference type="Proteomes" id="UP001570511"/>
    </source>
</evidence>
<dbReference type="GO" id="GO:0016829">
    <property type="term" value="F:lyase activity"/>
    <property type="evidence" value="ECO:0007669"/>
    <property type="project" value="UniProtKB-KW"/>
</dbReference>
<accession>A0ABD5M9E0</accession>
<dbReference type="PANTHER" id="PTHR48078:SF6">
    <property type="entry name" value="L-THREONINE DEHYDRATASE CATABOLIC TDCB"/>
    <property type="match status" value="1"/>
</dbReference>
<organism evidence="5 6">
    <name type="scientific">Halobellus rubicundus</name>
    <dbReference type="NCBI Taxonomy" id="2996466"/>
    <lineage>
        <taxon>Archaea</taxon>
        <taxon>Methanobacteriati</taxon>
        <taxon>Methanobacteriota</taxon>
        <taxon>Stenosarchaea group</taxon>
        <taxon>Halobacteria</taxon>
        <taxon>Halobacteriales</taxon>
        <taxon>Haloferacaceae</taxon>
        <taxon>Halobellus</taxon>
    </lineage>
</organism>
<dbReference type="Pfam" id="PF00291">
    <property type="entry name" value="PALP"/>
    <property type="match status" value="1"/>
</dbReference>
<evidence type="ECO:0000259" key="4">
    <source>
        <dbReference type="Pfam" id="PF00291"/>
    </source>
</evidence>
<keyword evidence="6" id="KW-1185">Reference proteome</keyword>
<proteinExistence type="predicted"/>
<gene>
    <name evidence="5" type="ORF">OS889_05825</name>
</gene>
<comment type="caution">
    <text evidence="5">The sequence shown here is derived from an EMBL/GenBank/DDBJ whole genome shotgun (WGS) entry which is preliminary data.</text>
</comment>
<dbReference type="RefSeq" id="WP_372388131.1">
    <property type="nucleotide sequence ID" value="NZ_JBGNYA010000001.1"/>
</dbReference>
<name>A0ABD5M9E0_9EURY</name>
<dbReference type="AlphaFoldDB" id="A0ABD5M9E0"/>
<dbReference type="Proteomes" id="UP001570511">
    <property type="component" value="Unassembled WGS sequence"/>
</dbReference>
<dbReference type="SUPFAM" id="SSF53686">
    <property type="entry name" value="Tryptophan synthase beta subunit-like PLP-dependent enzymes"/>
    <property type="match status" value="1"/>
</dbReference>
<evidence type="ECO:0000256" key="1">
    <source>
        <dbReference type="ARBA" id="ARBA00001933"/>
    </source>
</evidence>
<sequence>MGTSEAFRGLFCVETGERYDATATGESDADARLEARYDYDAVDWTGGALADAPRSMWRYADLLAFSNPVTAGEGGTPLVSAPTLADDAGLGSLSIKDESRNPTGTVLDRGLAPAVTAAREAGADLAALATPGNAGQSAASYAGMAGIRSYAFVPSRAPFSNKAMVNVHGGEMRIAGGRYPDAEAALHEQLQSKWYTLQEFDNPHRHDGLKTVAFEIAESASWDLPDAVVVPAGTGEVVAGVAKGFRELREIGLIDALPPVYAVQPSGCAPLVAAAERGDETVEPWESPDTIVGELEIPEPKGAAAALAAVEATGGGFVAVDDDDSLESAVVAAQEAGVEVGAAGGVALAGAGTLADDGALGSGDDVVVVNTESGTKTADVLRSHLMGKGI</sequence>
<evidence type="ECO:0000256" key="2">
    <source>
        <dbReference type="ARBA" id="ARBA00022898"/>
    </source>
</evidence>
<keyword evidence="3" id="KW-0456">Lyase</keyword>
<dbReference type="InterPro" id="IPR001926">
    <property type="entry name" value="TrpB-like_PALP"/>
</dbReference>
<comment type="cofactor">
    <cofactor evidence="1">
        <name>pyridoxal 5'-phosphate</name>
        <dbReference type="ChEBI" id="CHEBI:597326"/>
    </cofactor>
</comment>